<keyword evidence="5" id="KW-1185">Reference proteome</keyword>
<dbReference type="PANTHER" id="PTHR24366:SF96">
    <property type="entry name" value="LEUCINE RICH REPEAT CONTAINING 53"/>
    <property type="match status" value="1"/>
</dbReference>
<dbReference type="InterPro" id="IPR032675">
    <property type="entry name" value="LRR_dom_sf"/>
</dbReference>
<dbReference type="KEGG" id="tpal:117643928"/>
<dbReference type="RefSeq" id="XP_034239006.1">
    <property type="nucleotide sequence ID" value="XM_034383115.1"/>
</dbReference>
<feature type="compositionally biased region" description="Basic and acidic residues" evidence="3">
    <location>
        <begin position="527"/>
        <end position="538"/>
    </location>
</feature>
<feature type="region of interest" description="Disordered" evidence="3">
    <location>
        <begin position="490"/>
        <end position="591"/>
    </location>
</feature>
<dbReference type="InterPro" id="IPR001611">
    <property type="entry name" value="Leu-rich_rpt"/>
</dbReference>
<dbReference type="InParanoid" id="A0A6P8YQ22"/>
<keyword evidence="4" id="KW-0732">Signal</keyword>
<dbReference type="PANTHER" id="PTHR24366">
    <property type="entry name" value="IG(IMMUNOGLOBULIN) AND LRR(LEUCINE RICH REPEAT) DOMAINS"/>
    <property type="match status" value="1"/>
</dbReference>
<dbReference type="Pfam" id="PF13855">
    <property type="entry name" value="LRR_8"/>
    <property type="match status" value="2"/>
</dbReference>
<dbReference type="SMART" id="SM00369">
    <property type="entry name" value="LRR_TYP"/>
    <property type="match status" value="9"/>
</dbReference>
<evidence type="ECO:0000256" key="1">
    <source>
        <dbReference type="ARBA" id="ARBA00022614"/>
    </source>
</evidence>
<evidence type="ECO:0000313" key="5">
    <source>
        <dbReference type="Proteomes" id="UP000515158"/>
    </source>
</evidence>
<dbReference type="AlphaFoldDB" id="A0A6P8YQ22"/>
<dbReference type="CTD" id="38590"/>
<dbReference type="GeneID" id="117643928"/>
<evidence type="ECO:0000256" key="3">
    <source>
        <dbReference type="SAM" id="MobiDB-lite"/>
    </source>
</evidence>
<protein>
    <submittedName>
        <fullName evidence="6">Connectin</fullName>
    </submittedName>
</protein>
<feature type="compositionally biased region" description="Acidic residues" evidence="3">
    <location>
        <begin position="451"/>
        <end position="462"/>
    </location>
</feature>
<feature type="region of interest" description="Disordered" evidence="3">
    <location>
        <begin position="440"/>
        <end position="462"/>
    </location>
</feature>
<organism evidence="6">
    <name type="scientific">Thrips palmi</name>
    <name type="common">Melon thrips</name>
    <dbReference type="NCBI Taxonomy" id="161013"/>
    <lineage>
        <taxon>Eukaryota</taxon>
        <taxon>Metazoa</taxon>
        <taxon>Ecdysozoa</taxon>
        <taxon>Arthropoda</taxon>
        <taxon>Hexapoda</taxon>
        <taxon>Insecta</taxon>
        <taxon>Pterygota</taxon>
        <taxon>Neoptera</taxon>
        <taxon>Paraneoptera</taxon>
        <taxon>Thysanoptera</taxon>
        <taxon>Terebrantia</taxon>
        <taxon>Thripoidea</taxon>
        <taxon>Thripidae</taxon>
        <taxon>Thrips</taxon>
    </lineage>
</organism>
<dbReference type="InterPro" id="IPR003591">
    <property type="entry name" value="Leu-rich_rpt_typical-subtyp"/>
</dbReference>
<keyword evidence="1" id="KW-0433">Leucine-rich repeat</keyword>
<dbReference type="OrthoDB" id="27267at2759"/>
<name>A0A6P8YQ22_THRPL</name>
<accession>A0A6P8YQ22</accession>
<sequence>MNRMWRLLLLVLLLLAGHDSNAAGAKRSKDSKDTRRKSVVQTITVPGRPGVFMNICDSFHIRTLNVYCHCSTLVLANATEASCWVFGKSENETAPIWDSFTSQPNLETLKINVREESIHKFIPTRALSFLRKLKYFEITYATISDLPPYAFANLTTLQELQLQRNQIVVLKPRSFAWLPNLTAVNLGENNIAEIQREVFLGLPLLRRLFLNHNNITTLHDGAFTHLSGLDELELHDNQLSVLTRETFSGLKMLRRLLLNNNKLRMLGDCTFCEMPHLTELYLNENGLQYLSNRAFEGLSRLTRLMLGDNLLQVLAPGSFNGMSRMRYLDLRNNQLHNLLFETVKPLMESFKNITSYFYIDGNRLVCDCRLDWIYTLRNETPNDQIRAALDETDCILEGAEAVPEGVPGPHKAGLLKAGRYFPGSTDVPSYIRDEPALSRFANQPVPRHDPLEEETSGNLDDDYGDDLVEHRARAMPPGAPRRIMELDPEQLPCPQPVKAPSATVPTIDANGNEFDETNGVQTLTGPVREEGSRVRCEHDGDDEDDVDDDDDDADDGDDDSDGGHGDGDGDSDEDVSVDSVPAHSTAGRLHC</sequence>
<dbReference type="Gene3D" id="3.80.10.10">
    <property type="entry name" value="Ribonuclease Inhibitor"/>
    <property type="match status" value="1"/>
</dbReference>
<feature type="compositionally biased region" description="Acidic residues" evidence="3">
    <location>
        <begin position="539"/>
        <end position="560"/>
    </location>
</feature>
<dbReference type="Proteomes" id="UP000515158">
    <property type="component" value="Unplaced"/>
</dbReference>
<evidence type="ECO:0000313" key="6">
    <source>
        <dbReference type="RefSeq" id="XP_034239006.1"/>
    </source>
</evidence>
<reference evidence="6" key="1">
    <citation type="submission" date="2025-08" db="UniProtKB">
        <authorList>
            <consortium name="RefSeq"/>
        </authorList>
    </citation>
    <scope>IDENTIFICATION</scope>
    <source>
        <tissue evidence="6">Total insect</tissue>
    </source>
</reference>
<evidence type="ECO:0000256" key="2">
    <source>
        <dbReference type="ARBA" id="ARBA00022737"/>
    </source>
</evidence>
<evidence type="ECO:0000256" key="4">
    <source>
        <dbReference type="SAM" id="SignalP"/>
    </source>
</evidence>
<dbReference type="FunFam" id="3.80.10.10:FF:001360">
    <property type="entry name" value="Uncharacterized protein"/>
    <property type="match status" value="1"/>
</dbReference>
<proteinExistence type="predicted"/>
<gene>
    <name evidence="6" type="primary">LOC117643928</name>
</gene>
<keyword evidence="2" id="KW-0677">Repeat</keyword>
<feature type="signal peptide" evidence="4">
    <location>
        <begin position="1"/>
        <end position="22"/>
    </location>
</feature>
<feature type="chain" id="PRO_5028267608" evidence="4">
    <location>
        <begin position="23"/>
        <end position="591"/>
    </location>
</feature>
<dbReference type="SUPFAM" id="SSF52058">
    <property type="entry name" value="L domain-like"/>
    <property type="match status" value="1"/>
</dbReference>